<protein>
    <recommendedName>
        <fullName evidence="2">Antitoxin</fullName>
    </recommendedName>
</protein>
<dbReference type="EMBL" id="BLSA01000012">
    <property type="protein sequence ID" value="GFP31873.1"/>
    <property type="molecule type" value="Genomic_DNA"/>
</dbReference>
<dbReference type="AlphaFoldDB" id="A0A6V8PHX1"/>
<dbReference type="InterPro" id="IPR036165">
    <property type="entry name" value="YefM-like_sf"/>
</dbReference>
<name>A0A6V8PHX1_9ACTN</name>
<comment type="caution">
    <text evidence="3">The sequence shown here is derived from an EMBL/GenBank/DDBJ whole genome shotgun (WGS) entry which is preliminary data.</text>
</comment>
<dbReference type="Gene3D" id="3.40.1620.10">
    <property type="entry name" value="YefM-like domain"/>
    <property type="match status" value="1"/>
</dbReference>
<organism evidence="3 4">
    <name type="scientific">Candidatus Hakubella thermalkaliphila</name>
    <dbReference type="NCBI Taxonomy" id="2754717"/>
    <lineage>
        <taxon>Bacteria</taxon>
        <taxon>Bacillati</taxon>
        <taxon>Actinomycetota</taxon>
        <taxon>Actinomycetota incertae sedis</taxon>
        <taxon>Candidatus Hakubellales</taxon>
        <taxon>Candidatus Hakubellaceae</taxon>
        <taxon>Candidatus Hakubella</taxon>
    </lineage>
</organism>
<gene>
    <name evidence="3" type="ORF">HKBW3S42_00179</name>
</gene>
<proteinExistence type="inferred from homology"/>
<reference evidence="3 4" key="1">
    <citation type="journal article" date="2020" name="Front. Microbiol.">
        <title>Single-cell genomics of novel Actinobacteria with the Wood-Ljungdahl pathway discovered in a serpentinizing system.</title>
        <authorList>
            <person name="Merino N."/>
            <person name="Kawai M."/>
            <person name="Boyd E.S."/>
            <person name="Colman D.R."/>
            <person name="McGlynn S.E."/>
            <person name="Nealson K.H."/>
            <person name="Kurokawa K."/>
            <person name="Hongoh Y."/>
        </authorList>
    </citation>
    <scope>NUCLEOTIDE SEQUENCE [LARGE SCALE GENOMIC DNA]</scope>
    <source>
        <strain evidence="3 4">S42</strain>
    </source>
</reference>
<evidence type="ECO:0000313" key="3">
    <source>
        <dbReference type="EMBL" id="GFP31873.1"/>
    </source>
</evidence>
<dbReference type="NCBIfam" id="TIGR01552">
    <property type="entry name" value="phd_fam"/>
    <property type="match status" value="1"/>
</dbReference>
<dbReference type="InterPro" id="IPR006442">
    <property type="entry name" value="Antitoxin_Phd/YefM"/>
</dbReference>
<accession>A0A6V8PHX1</accession>
<comment type="similarity">
    <text evidence="1 2">Belongs to the phD/YefM antitoxin family.</text>
</comment>
<evidence type="ECO:0000256" key="1">
    <source>
        <dbReference type="ARBA" id="ARBA00009981"/>
    </source>
</evidence>
<comment type="function">
    <text evidence="2">Antitoxin component of a type II toxin-antitoxin (TA) system.</text>
</comment>
<sequence length="89" mass="10160">MPIIKPISSLRNKAREIATICHEQDEPVYLTTNGQGDLVVMSIEYYERLKAHGELFEKLGVAQAQSAAGERGITHAQMMRRLRKRLHEK</sequence>
<evidence type="ECO:0000313" key="4">
    <source>
        <dbReference type="Proteomes" id="UP000568877"/>
    </source>
</evidence>
<dbReference type="Pfam" id="PF02604">
    <property type="entry name" value="PhdYeFM_antitox"/>
    <property type="match status" value="1"/>
</dbReference>
<dbReference type="Proteomes" id="UP000568877">
    <property type="component" value="Unassembled WGS sequence"/>
</dbReference>
<evidence type="ECO:0000256" key="2">
    <source>
        <dbReference type="RuleBase" id="RU362080"/>
    </source>
</evidence>
<dbReference type="SUPFAM" id="SSF143120">
    <property type="entry name" value="YefM-like"/>
    <property type="match status" value="1"/>
</dbReference>